<organism evidence="1 2">
    <name type="scientific">Hypsibius exemplaris</name>
    <name type="common">Freshwater tardigrade</name>
    <dbReference type="NCBI Taxonomy" id="2072580"/>
    <lineage>
        <taxon>Eukaryota</taxon>
        <taxon>Metazoa</taxon>
        <taxon>Ecdysozoa</taxon>
        <taxon>Tardigrada</taxon>
        <taxon>Eutardigrada</taxon>
        <taxon>Parachela</taxon>
        <taxon>Hypsibioidea</taxon>
        <taxon>Hypsibiidae</taxon>
        <taxon>Hypsibius</taxon>
    </lineage>
</organism>
<reference evidence="2" key="1">
    <citation type="submission" date="2017-01" db="EMBL/GenBank/DDBJ databases">
        <title>Comparative genomics of anhydrobiosis in the tardigrade Hypsibius dujardini.</title>
        <authorList>
            <person name="Yoshida Y."/>
            <person name="Koutsovoulos G."/>
            <person name="Laetsch D."/>
            <person name="Stevens L."/>
            <person name="Kumar S."/>
            <person name="Horikawa D."/>
            <person name="Ishino K."/>
            <person name="Komine S."/>
            <person name="Tomita M."/>
            <person name="Blaxter M."/>
            <person name="Arakawa K."/>
        </authorList>
    </citation>
    <scope>NUCLEOTIDE SEQUENCE [LARGE SCALE GENOMIC DNA]</scope>
    <source>
        <strain evidence="2">Z151</strain>
    </source>
</reference>
<evidence type="ECO:0000313" key="1">
    <source>
        <dbReference type="EMBL" id="OQV19020.1"/>
    </source>
</evidence>
<dbReference type="EMBL" id="MTYJ01000043">
    <property type="protein sequence ID" value="OQV19020.1"/>
    <property type="molecule type" value="Genomic_DNA"/>
</dbReference>
<accession>A0A1W0WV16</accession>
<name>A0A1W0WV16_HYPEX</name>
<keyword evidence="2" id="KW-1185">Reference proteome</keyword>
<gene>
    <name evidence="1" type="ORF">BV898_06877</name>
</gene>
<comment type="caution">
    <text evidence="1">The sequence shown here is derived from an EMBL/GenBank/DDBJ whole genome shotgun (WGS) entry which is preliminary data.</text>
</comment>
<protein>
    <submittedName>
        <fullName evidence="1">Uncharacterized protein</fullName>
    </submittedName>
</protein>
<sequence>MQSVQDQRVGGVISVTEMIKLKDVFKRRFFCCEIVTKTFQFEKSAEGENNFDPAGIGRFGPGPTNGHPFMKSFWPGDDDEHKVRAPPSGIHCGTWVDGRFLDPDFFFKFTTCFCRGKENYFRPIKKR</sequence>
<evidence type="ECO:0000313" key="2">
    <source>
        <dbReference type="Proteomes" id="UP000192578"/>
    </source>
</evidence>
<proteinExistence type="predicted"/>
<dbReference type="Proteomes" id="UP000192578">
    <property type="component" value="Unassembled WGS sequence"/>
</dbReference>
<dbReference type="AlphaFoldDB" id="A0A1W0WV16"/>